<reference evidence="1" key="1">
    <citation type="journal article" date="2015" name="PeerJ">
        <title>First genomic representation of candidate bacterial phylum KSB3 points to enhanced environmental sensing as a trigger of wastewater bulking.</title>
        <authorList>
            <person name="Sekiguchi Y."/>
            <person name="Ohashi A."/>
            <person name="Parks D.H."/>
            <person name="Yamauchi T."/>
            <person name="Tyson G.W."/>
            <person name="Hugenholtz P."/>
        </authorList>
    </citation>
    <scope>NUCLEOTIDE SEQUENCE [LARGE SCALE GENOMIC DNA]</scope>
</reference>
<keyword evidence="2" id="KW-1185">Reference proteome</keyword>
<accession>A0A0S6W0M6</accession>
<evidence type="ECO:0000313" key="2">
    <source>
        <dbReference type="Proteomes" id="UP000030700"/>
    </source>
</evidence>
<dbReference type="EMBL" id="DF820459">
    <property type="protein sequence ID" value="GAK53229.1"/>
    <property type="molecule type" value="Genomic_DNA"/>
</dbReference>
<dbReference type="NCBIfam" id="TIGR03831">
    <property type="entry name" value="YgiT_finger"/>
    <property type="match status" value="1"/>
</dbReference>
<evidence type="ECO:0008006" key="3">
    <source>
        <dbReference type="Google" id="ProtNLM"/>
    </source>
</evidence>
<organism evidence="1">
    <name type="scientific">Candidatus Moduliflexus flocculans</name>
    <dbReference type="NCBI Taxonomy" id="1499966"/>
    <lineage>
        <taxon>Bacteria</taxon>
        <taxon>Candidatus Moduliflexota</taxon>
        <taxon>Candidatus Moduliflexia</taxon>
        <taxon>Candidatus Moduliflexales</taxon>
        <taxon>Candidatus Moduliflexaceae</taxon>
    </lineage>
</organism>
<dbReference type="Proteomes" id="UP000030700">
    <property type="component" value="Unassembled WGS sequence"/>
</dbReference>
<sequence length="81" mass="9038">MCGMPLEERLISQNFWIKGELLVMRNVRAGVCPQCGEKVVNAEVGQQIFEMLQRPDIVTNAPRISVPVLMFDEVALKAAHA</sequence>
<gene>
    <name evidence="1" type="ORF">U14_04494</name>
</gene>
<dbReference type="HOGENOM" id="CLU_174612_2_1_0"/>
<protein>
    <recommendedName>
        <fullName evidence="3">YgiT-type zinc finger domain protein</fullName>
    </recommendedName>
</protein>
<dbReference type="InterPro" id="IPR022453">
    <property type="entry name" value="Znf_MqsA-type"/>
</dbReference>
<dbReference type="AlphaFoldDB" id="A0A0S6W0M6"/>
<dbReference type="STRING" id="1499966.U14_04494"/>
<dbReference type="Gene3D" id="3.10.20.860">
    <property type="match status" value="1"/>
</dbReference>
<evidence type="ECO:0000313" key="1">
    <source>
        <dbReference type="EMBL" id="GAK53229.1"/>
    </source>
</evidence>
<proteinExistence type="predicted"/>
<name>A0A0S6W0M6_9BACT</name>